<proteinExistence type="predicted"/>
<evidence type="ECO:0000313" key="1">
    <source>
        <dbReference type="EMBL" id="QFS48363.1"/>
    </source>
</evidence>
<reference evidence="1 2" key="1">
    <citation type="submission" date="2019-10" db="EMBL/GenBank/DDBJ databases">
        <title>Genomic and transcriptomic insights into the perfect genentic adaptation of a filamentous nitrogen-fixing cyanobacterium to rice fields.</title>
        <authorList>
            <person name="Chen Z."/>
        </authorList>
    </citation>
    <scope>NUCLEOTIDE SEQUENCE [LARGE SCALE GENOMIC DNA]</scope>
    <source>
        <strain evidence="1">CCNUC1</strain>
    </source>
</reference>
<dbReference type="Proteomes" id="UP000326678">
    <property type="component" value="Chromosome Gxm1"/>
</dbReference>
<gene>
    <name evidence="1" type="ORF">GXM_05855</name>
</gene>
<accession>A0A5P8W6G7</accession>
<dbReference type="EMBL" id="CP045226">
    <property type="protein sequence ID" value="QFS48363.1"/>
    <property type="molecule type" value="Genomic_DNA"/>
</dbReference>
<keyword evidence="2" id="KW-1185">Reference proteome</keyword>
<dbReference type="AlphaFoldDB" id="A0A5P8W6G7"/>
<dbReference type="KEGG" id="nsh:GXM_05855"/>
<evidence type="ECO:0000313" key="2">
    <source>
        <dbReference type="Proteomes" id="UP000326678"/>
    </source>
</evidence>
<keyword evidence="1" id="KW-0689">Ribosomal protein</keyword>
<name>A0A5P8W6G7_9NOSO</name>
<dbReference type="GO" id="GO:0005840">
    <property type="term" value="C:ribosome"/>
    <property type="evidence" value="ECO:0007669"/>
    <property type="project" value="UniProtKB-KW"/>
</dbReference>
<protein>
    <submittedName>
        <fullName evidence="1">Ribosomal protein S3</fullName>
    </submittedName>
</protein>
<sequence length="72" mass="8372">MLHLWDSLLFEVLRKSAHQILHQNSLSEEIDSCATRVTDEFIQEFRDGVQGVSNYIKVTPKNKLFHIQVVDC</sequence>
<keyword evidence="1" id="KW-0687">Ribonucleoprotein</keyword>
<organism evidence="1 2">
    <name type="scientific">Nostoc sphaeroides CCNUC1</name>
    <dbReference type="NCBI Taxonomy" id="2653204"/>
    <lineage>
        <taxon>Bacteria</taxon>
        <taxon>Bacillati</taxon>
        <taxon>Cyanobacteriota</taxon>
        <taxon>Cyanophyceae</taxon>
        <taxon>Nostocales</taxon>
        <taxon>Nostocaceae</taxon>
        <taxon>Nostoc</taxon>
    </lineage>
</organism>